<dbReference type="Proteomes" id="UP000838821">
    <property type="component" value="Unassembled WGS sequence"/>
</dbReference>
<organism evidence="2 3">
    <name type="scientific">Paenibacillus allorhizoplanae</name>
    <dbReference type="NCBI Taxonomy" id="2905648"/>
    <lineage>
        <taxon>Bacteria</taxon>
        <taxon>Bacillati</taxon>
        <taxon>Bacillota</taxon>
        <taxon>Bacilli</taxon>
        <taxon>Bacillales</taxon>
        <taxon>Paenibacillaceae</taxon>
        <taxon>Paenibacillus</taxon>
    </lineage>
</organism>
<feature type="transmembrane region" description="Helical" evidence="1">
    <location>
        <begin position="125"/>
        <end position="145"/>
    </location>
</feature>
<name>A0ABM9BZQ9_9BACL</name>
<sequence>MDTLILYFVWIVTAILLVIFIRRKNLLKAQLSFMFMQVPTWLFGTLVVKGRLIEYPVGFLSVVYKASFTFEYFVFPAVSAIFNVHFPRDKSWLIKTLYTLSFPSIMTVVEVLLEKNTDLIKYLNWSWYLSFITITITLLLSYWYYLWFFKKMKKINAEDL</sequence>
<keyword evidence="1" id="KW-0812">Transmembrane</keyword>
<evidence type="ECO:0000256" key="1">
    <source>
        <dbReference type="SAM" id="Phobius"/>
    </source>
</evidence>
<reference evidence="2" key="1">
    <citation type="submission" date="2022-01" db="EMBL/GenBank/DDBJ databases">
        <authorList>
            <person name="Criscuolo A."/>
        </authorList>
    </citation>
    <scope>NUCLEOTIDE SEQUENCE</scope>
    <source>
        <strain evidence="2">CIP111891</strain>
    </source>
</reference>
<evidence type="ECO:0000313" key="3">
    <source>
        <dbReference type="Proteomes" id="UP000838821"/>
    </source>
</evidence>
<keyword evidence="1" id="KW-1133">Transmembrane helix</keyword>
<feature type="transmembrane region" description="Helical" evidence="1">
    <location>
        <begin position="6"/>
        <end position="21"/>
    </location>
</feature>
<dbReference type="RefSeq" id="WP_236285865.1">
    <property type="nucleotide sequence ID" value="NZ_CAKMMW010000003.1"/>
</dbReference>
<dbReference type="EMBL" id="CAKMMW010000003">
    <property type="protein sequence ID" value="CAH1199860.1"/>
    <property type="molecule type" value="Genomic_DNA"/>
</dbReference>
<protein>
    <submittedName>
        <fullName evidence="2">Uncharacterized protein</fullName>
    </submittedName>
</protein>
<feature type="transmembrane region" description="Helical" evidence="1">
    <location>
        <begin position="96"/>
        <end position="113"/>
    </location>
</feature>
<evidence type="ECO:0000313" key="2">
    <source>
        <dbReference type="EMBL" id="CAH1199860.1"/>
    </source>
</evidence>
<feature type="transmembrane region" description="Helical" evidence="1">
    <location>
        <begin position="62"/>
        <end position="84"/>
    </location>
</feature>
<proteinExistence type="predicted"/>
<feature type="transmembrane region" description="Helical" evidence="1">
    <location>
        <begin position="33"/>
        <end position="50"/>
    </location>
</feature>
<keyword evidence="1" id="KW-0472">Membrane</keyword>
<keyword evidence="3" id="KW-1185">Reference proteome</keyword>
<accession>A0ABM9BZQ9</accession>
<comment type="caution">
    <text evidence="2">The sequence shown here is derived from an EMBL/GenBank/DDBJ whole genome shotgun (WGS) entry which is preliminary data.</text>
</comment>
<gene>
    <name evidence="2" type="ORF">PAECIP111891_01412</name>
</gene>
<dbReference type="NCBIfam" id="NF041644">
    <property type="entry name" value="CBO0543_fam"/>
    <property type="match status" value="1"/>
</dbReference>
<dbReference type="InterPro" id="IPR048147">
    <property type="entry name" value="CBO0543-like"/>
</dbReference>